<dbReference type="Proteomes" id="UP001519325">
    <property type="component" value="Unassembled WGS sequence"/>
</dbReference>
<reference evidence="1 2" key="1">
    <citation type="submission" date="2021-03" db="EMBL/GenBank/DDBJ databases">
        <title>Sequencing the genomes of 1000 actinobacteria strains.</title>
        <authorList>
            <person name="Klenk H.-P."/>
        </authorList>
    </citation>
    <scope>NUCLEOTIDE SEQUENCE [LARGE SCALE GENOMIC DNA]</scope>
    <source>
        <strain evidence="1 2">DSM 45516</strain>
    </source>
</reference>
<accession>A0ABS4Q9Q4</accession>
<gene>
    <name evidence="1" type="ORF">BJ987_001323</name>
</gene>
<evidence type="ECO:0008006" key="3">
    <source>
        <dbReference type="Google" id="ProtNLM"/>
    </source>
</evidence>
<proteinExistence type="predicted"/>
<keyword evidence="2" id="KW-1185">Reference proteome</keyword>
<comment type="caution">
    <text evidence="1">The sequence shown here is derived from an EMBL/GenBank/DDBJ whole genome shotgun (WGS) entry which is preliminary data.</text>
</comment>
<dbReference type="EMBL" id="JAGGMR010000001">
    <property type="protein sequence ID" value="MBP2188422.1"/>
    <property type="molecule type" value="Genomic_DNA"/>
</dbReference>
<evidence type="ECO:0000313" key="2">
    <source>
        <dbReference type="Proteomes" id="UP001519325"/>
    </source>
</evidence>
<sequence length="159" mass="17060">MRGGVSAMFESCHSPHEIAHLLRRRFGLPVQLLAGRPMITTGSILGALVMPPHLGRSVLEALDPALQTPVVADPGDRTWTFLVAPPTTAKPVDIAVRRHLAAHQVTVVPSGRYVLLPTTDSSFGWHWAAEPAQGVLHMPPRSVVIDAVHHVIALPAPTP</sequence>
<name>A0ABS4Q9Q4_9NOCA</name>
<evidence type="ECO:0000313" key="1">
    <source>
        <dbReference type="EMBL" id="MBP2188422.1"/>
    </source>
</evidence>
<organism evidence="1 2">
    <name type="scientific">Nocardia goodfellowii</name>
    <dbReference type="NCBI Taxonomy" id="882446"/>
    <lineage>
        <taxon>Bacteria</taxon>
        <taxon>Bacillati</taxon>
        <taxon>Actinomycetota</taxon>
        <taxon>Actinomycetes</taxon>
        <taxon>Mycobacteriales</taxon>
        <taxon>Nocardiaceae</taxon>
        <taxon>Nocardia</taxon>
    </lineage>
</organism>
<protein>
    <recommendedName>
        <fullName evidence="3">DNA primase/polymerase bifunctional N-terminal domain-containing protein</fullName>
    </recommendedName>
</protein>